<keyword evidence="1" id="KW-0812">Transmembrane</keyword>
<keyword evidence="3" id="KW-1185">Reference proteome</keyword>
<feature type="transmembrane region" description="Helical" evidence="1">
    <location>
        <begin position="40"/>
        <end position="61"/>
    </location>
</feature>
<organism evidence="2 3">
    <name type="scientific">Paenibacillus oceani</name>
    <dbReference type="NCBI Taxonomy" id="2772510"/>
    <lineage>
        <taxon>Bacteria</taxon>
        <taxon>Bacillati</taxon>
        <taxon>Bacillota</taxon>
        <taxon>Bacilli</taxon>
        <taxon>Bacillales</taxon>
        <taxon>Paenibacillaceae</taxon>
        <taxon>Paenibacillus</taxon>
    </lineage>
</organism>
<comment type="caution">
    <text evidence="2">The sequence shown here is derived from an EMBL/GenBank/DDBJ whole genome shotgun (WGS) entry which is preliminary data.</text>
</comment>
<feature type="transmembrane region" description="Helical" evidence="1">
    <location>
        <begin position="126"/>
        <end position="150"/>
    </location>
</feature>
<keyword evidence="1" id="KW-1133">Transmembrane helix</keyword>
<sequence>MIMEYLDKWSYLAVFVLSVLPWVESAIVAFFAVMLGLNPVASGILAFLGNWLVVVLVVFLFDKLNVWRNRRKGAALNEEADSKKRKRAYHIFVKYGLPGLAIIGPLFIGTEIAAAFAMAFKAPRGAVMFWMTTALVFWTVVACVAAYFGIDAVGLIRGTV</sequence>
<protein>
    <submittedName>
        <fullName evidence="2">Small multi-drug export protein</fullName>
    </submittedName>
</protein>
<reference evidence="2" key="1">
    <citation type="submission" date="2020-09" db="EMBL/GenBank/DDBJ databases">
        <title>A novel bacterium of genus Paenibacillus, isolated from South China Sea.</title>
        <authorList>
            <person name="Huang H."/>
            <person name="Mo K."/>
            <person name="Hu Y."/>
        </authorList>
    </citation>
    <scope>NUCLEOTIDE SEQUENCE</scope>
    <source>
        <strain evidence="2">IB182363</strain>
    </source>
</reference>
<dbReference type="InterPro" id="IPR009577">
    <property type="entry name" value="Sm_multidrug_ex"/>
</dbReference>
<name>A0A927CAG2_9BACL</name>
<feature type="transmembrane region" description="Helical" evidence="1">
    <location>
        <begin position="92"/>
        <end position="120"/>
    </location>
</feature>
<dbReference type="Proteomes" id="UP000639396">
    <property type="component" value="Unassembled WGS sequence"/>
</dbReference>
<keyword evidence="1" id="KW-0472">Membrane</keyword>
<dbReference type="AlphaFoldDB" id="A0A927CAG2"/>
<accession>A0A927CAG2</accession>
<evidence type="ECO:0000256" key="1">
    <source>
        <dbReference type="SAM" id="Phobius"/>
    </source>
</evidence>
<evidence type="ECO:0000313" key="3">
    <source>
        <dbReference type="Proteomes" id="UP000639396"/>
    </source>
</evidence>
<proteinExistence type="predicted"/>
<gene>
    <name evidence="2" type="ORF">IDH45_13425</name>
</gene>
<dbReference type="EMBL" id="JACXJA010000016">
    <property type="protein sequence ID" value="MBD2862987.1"/>
    <property type="molecule type" value="Genomic_DNA"/>
</dbReference>
<dbReference type="Pfam" id="PF06695">
    <property type="entry name" value="Sm_multidrug_ex"/>
    <property type="match status" value="1"/>
</dbReference>
<feature type="transmembrane region" description="Helical" evidence="1">
    <location>
        <begin position="12"/>
        <end position="34"/>
    </location>
</feature>
<dbReference type="RefSeq" id="WP_190928390.1">
    <property type="nucleotide sequence ID" value="NZ_JACXJA010000016.1"/>
</dbReference>
<evidence type="ECO:0000313" key="2">
    <source>
        <dbReference type="EMBL" id="MBD2862987.1"/>
    </source>
</evidence>